<comment type="similarity">
    <text evidence="1">Belongs to the LOR family.</text>
</comment>
<dbReference type="InterPro" id="IPR038595">
    <property type="entry name" value="LOR_sf"/>
</dbReference>
<evidence type="ECO:0000313" key="2">
    <source>
        <dbReference type="EMBL" id="KAK1411933.1"/>
    </source>
</evidence>
<dbReference type="Pfam" id="PF04525">
    <property type="entry name" value="LOR"/>
    <property type="match status" value="1"/>
</dbReference>
<gene>
    <name evidence="2" type="ORF">QVD17_32797</name>
</gene>
<dbReference type="PANTHER" id="PTHR31087">
    <property type="match status" value="1"/>
</dbReference>
<dbReference type="InterPro" id="IPR007612">
    <property type="entry name" value="LOR"/>
</dbReference>
<name>A0AAD8NKY8_TARER</name>
<dbReference type="AlphaFoldDB" id="A0AAD8NKY8"/>
<evidence type="ECO:0000256" key="1">
    <source>
        <dbReference type="ARBA" id="ARBA00005437"/>
    </source>
</evidence>
<keyword evidence="3" id="KW-1185">Reference proteome</keyword>
<comment type="caution">
    <text evidence="2">The sequence shown here is derived from an EMBL/GenBank/DDBJ whole genome shotgun (WGS) entry which is preliminary data.</text>
</comment>
<dbReference type="PANTHER" id="PTHR31087:SF122">
    <property type="entry name" value="TUBBY-LIKE PROTEIN"/>
    <property type="match status" value="1"/>
</dbReference>
<accession>A0AAD8NKY8</accession>
<dbReference type="SUPFAM" id="SSF54518">
    <property type="entry name" value="Tubby C-terminal domain-like"/>
    <property type="match status" value="1"/>
</dbReference>
<proteinExistence type="inferred from homology"/>
<sequence>MAQTSYPLSPNPVCVIGSEFVAPYPFELIVVTNSSGDHLITDVNHKIIFKVKPCNTSYHEQRMLLDADHKPIVLIREKMMSVHSGWRAYKGDGKEDSEMIFSTRTPKVMQWKTNIHVFLGNKTSSSKKNACDFKITGSWSKRSCGIYMGDHSQTIIAQMHKIENTENIRFIKDKFTVKISPYVDYAFVITLIAILEAMKSSSADEDDADEDIGDVVQSVGVVTQVIGTIFS</sequence>
<dbReference type="Proteomes" id="UP001229421">
    <property type="component" value="Unassembled WGS sequence"/>
</dbReference>
<dbReference type="EMBL" id="JAUHHV010000009">
    <property type="protein sequence ID" value="KAK1411933.1"/>
    <property type="molecule type" value="Genomic_DNA"/>
</dbReference>
<reference evidence="2" key="1">
    <citation type="journal article" date="2023" name="bioRxiv">
        <title>Improved chromosome-level genome assembly for marigold (Tagetes erecta).</title>
        <authorList>
            <person name="Jiang F."/>
            <person name="Yuan L."/>
            <person name="Wang S."/>
            <person name="Wang H."/>
            <person name="Xu D."/>
            <person name="Wang A."/>
            <person name="Fan W."/>
        </authorList>
    </citation>
    <scope>NUCLEOTIDE SEQUENCE</scope>
    <source>
        <strain evidence="2">WSJ</strain>
        <tissue evidence="2">Leaf</tissue>
    </source>
</reference>
<dbReference type="InterPro" id="IPR025659">
    <property type="entry name" value="Tubby-like_C"/>
</dbReference>
<dbReference type="Gene3D" id="2.40.160.200">
    <property type="entry name" value="LURP1-related"/>
    <property type="match status" value="1"/>
</dbReference>
<protein>
    <submittedName>
        <fullName evidence="2">Uncharacterized protein</fullName>
    </submittedName>
</protein>
<evidence type="ECO:0000313" key="3">
    <source>
        <dbReference type="Proteomes" id="UP001229421"/>
    </source>
</evidence>
<organism evidence="2 3">
    <name type="scientific">Tagetes erecta</name>
    <name type="common">African marigold</name>
    <dbReference type="NCBI Taxonomy" id="13708"/>
    <lineage>
        <taxon>Eukaryota</taxon>
        <taxon>Viridiplantae</taxon>
        <taxon>Streptophyta</taxon>
        <taxon>Embryophyta</taxon>
        <taxon>Tracheophyta</taxon>
        <taxon>Spermatophyta</taxon>
        <taxon>Magnoliopsida</taxon>
        <taxon>eudicotyledons</taxon>
        <taxon>Gunneridae</taxon>
        <taxon>Pentapetalae</taxon>
        <taxon>asterids</taxon>
        <taxon>campanulids</taxon>
        <taxon>Asterales</taxon>
        <taxon>Asteraceae</taxon>
        <taxon>Asteroideae</taxon>
        <taxon>Heliantheae alliance</taxon>
        <taxon>Tageteae</taxon>
        <taxon>Tagetes</taxon>
    </lineage>
</organism>